<evidence type="ECO:0000313" key="3">
    <source>
        <dbReference type="Proteomes" id="UP001596956"/>
    </source>
</evidence>
<name>A0ABW3BMA9_9ACTN</name>
<protein>
    <submittedName>
        <fullName evidence="2">TadE/TadG family type IV pilus assembly protein</fullName>
    </submittedName>
</protein>
<reference evidence="3" key="1">
    <citation type="journal article" date="2019" name="Int. J. Syst. Evol. Microbiol.">
        <title>The Global Catalogue of Microorganisms (GCM) 10K type strain sequencing project: providing services to taxonomists for standard genome sequencing and annotation.</title>
        <authorList>
            <consortium name="The Broad Institute Genomics Platform"/>
            <consortium name="The Broad Institute Genome Sequencing Center for Infectious Disease"/>
            <person name="Wu L."/>
            <person name="Ma J."/>
        </authorList>
    </citation>
    <scope>NUCLEOTIDE SEQUENCE [LARGE SCALE GENOMIC DNA]</scope>
    <source>
        <strain evidence="3">CCUG 63369</strain>
    </source>
</reference>
<gene>
    <name evidence="2" type="ORF">ACFQZU_24345</name>
</gene>
<proteinExistence type="predicted"/>
<comment type="caution">
    <text evidence="2">The sequence shown here is derived from an EMBL/GenBank/DDBJ whole genome shotgun (WGS) entry which is preliminary data.</text>
</comment>
<keyword evidence="3" id="KW-1185">Reference proteome</keyword>
<accession>A0ABW3BMA9</accession>
<evidence type="ECO:0000313" key="2">
    <source>
        <dbReference type="EMBL" id="MFD0804428.1"/>
    </source>
</evidence>
<dbReference type="EMBL" id="JBHTHR010001658">
    <property type="protein sequence ID" value="MFD0804428.1"/>
    <property type="molecule type" value="Genomic_DNA"/>
</dbReference>
<evidence type="ECO:0000256" key="1">
    <source>
        <dbReference type="SAM" id="MobiDB-lite"/>
    </source>
</evidence>
<organism evidence="2 3">
    <name type="scientific">Streptomonospora algeriensis</name>
    <dbReference type="NCBI Taxonomy" id="995084"/>
    <lineage>
        <taxon>Bacteria</taxon>
        <taxon>Bacillati</taxon>
        <taxon>Actinomycetota</taxon>
        <taxon>Actinomycetes</taxon>
        <taxon>Streptosporangiales</taxon>
        <taxon>Nocardiopsidaceae</taxon>
        <taxon>Streptomonospora</taxon>
    </lineage>
</organism>
<feature type="non-terminal residue" evidence="2">
    <location>
        <position position="1"/>
    </location>
</feature>
<feature type="region of interest" description="Disordered" evidence="1">
    <location>
        <begin position="121"/>
        <end position="145"/>
    </location>
</feature>
<sequence>DGRGRARLRGDSGALFVEFAATLPFVGLALLVTWQILLVGLTGMFASHAANEGARQAAITPADHDAIAEEAAKRVSPPWNGEGTLDVEVIGTEAGQSVQASIATPVFLPGVDGPWEISSRSLIIPEDSAEPAQETPPPAEEDDDA</sequence>
<dbReference type="Proteomes" id="UP001596956">
    <property type="component" value="Unassembled WGS sequence"/>
</dbReference>